<dbReference type="Proteomes" id="UP000238322">
    <property type="component" value="Unassembled WGS sequence"/>
</dbReference>
<evidence type="ECO:0000256" key="3">
    <source>
        <dbReference type="ARBA" id="ARBA00022475"/>
    </source>
</evidence>
<keyword evidence="7" id="KW-0653">Protein transport</keyword>
<evidence type="ECO:0000256" key="4">
    <source>
        <dbReference type="ARBA" id="ARBA00022692"/>
    </source>
</evidence>
<dbReference type="OrthoDB" id="274945at2"/>
<gene>
    <name evidence="8" type="ORF">C5Y83_19680</name>
</gene>
<dbReference type="GO" id="GO:0005886">
    <property type="term" value="C:plasma membrane"/>
    <property type="evidence" value="ECO:0007669"/>
    <property type="project" value="UniProtKB-SubCell"/>
</dbReference>
<accession>A0A2S8FJU8</accession>
<dbReference type="RefSeq" id="WP_105331454.1">
    <property type="nucleotide sequence ID" value="NZ_PUHY01000012.1"/>
</dbReference>
<organism evidence="8 9">
    <name type="scientific">Blastopirellula marina</name>
    <dbReference type="NCBI Taxonomy" id="124"/>
    <lineage>
        <taxon>Bacteria</taxon>
        <taxon>Pseudomonadati</taxon>
        <taxon>Planctomycetota</taxon>
        <taxon>Planctomycetia</taxon>
        <taxon>Pirellulales</taxon>
        <taxon>Pirellulaceae</taxon>
        <taxon>Blastopirellula</taxon>
    </lineage>
</organism>
<reference evidence="8 9" key="1">
    <citation type="submission" date="2018-02" db="EMBL/GenBank/DDBJ databases">
        <title>Comparative genomes isolates from brazilian mangrove.</title>
        <authorList>
            <person name="Araujo J.E."/>
            <person name="Taketani R.G."/>
            <person name="Silva M.C.P."/>
            <person name="Loureco M.V."/>
            <person name="Andreote F.D."/>
        </authorList>
    </citation>
    <scope>NUCLEOTIDE SEQUENCE [LARGE SCALE GENOMIC DNA]</scope>
    <source>
        <strain evidence="8 9">Hex-1 MGV</strain>
    </source>
</reference>
<evidence type="ECO:0000313" key="9">
    <source>
        <dbReference type="Proteomes" id="UP000238322"/>
    </source>
</evidence>
<keyword evidence="3" id="KW-1003">Cell membrane</keyword>
<dbReference type="GO" id="GO:0015031">
    <property type="term" value="P:protein transport"/>
    <property type="evidence" value="ECO:0007669"/>
    <property type="project" value="UniProtKB-KW"/>
</dbReference>
<evidence type="ECO:0000256" key="7">
    <source>
        <dbReference type="RuleBase" id="RU003879"/>
    </source>
</evidence>
<keyword evidence="7" id="KW-0813">Transport</keyword>
<keyword evidence="6" id="KW-0472">Membrane</keyword>
<dbReference type="InterPro" id="IPR003400">
    <property type="entry name" value="ExbD"/>
</dbReference>
<name>A0A2S8FJU8_9BACT</name>
<evidence type="ECO:0000256" key="6">
    <source>
        <dbReference type="ARBA" id="ARBA00023136"/>
    </source>
</evidence>
<evidence type="ECO:0000256" key="2">
    <source>
        <dbReference type="ARBA" id="ARBA00005811"/>
    </source>
</evidence>
<dbReference type="Pfam" id="PF02472">
    <property type="entry name" value="ExbD"/>
    <property type="match status" value="1"/>
</dbReference>
<comment type="subcellular location">
    <subcellularLocation>
        <location evidence="1">Cell membrane</location>
        <topology evidence="1">Single-pass membrane protein</topology>
    </subcellularLocation>
    <subcellularLocation>
        <location evidence="7">Cell membrane</location>
        <topology evidence="7">Single-pass type II membrane protein</topology>
    </subcellularLocation>
</comment>
<dbReference type="EMBL" id="PUHY01000012">
    <property type="protein sequence ID" value="PQO32442.1"/>
    <property type="molecule type" value="Genomic_DNA"/>
</dbReference>
<protein>
    <recommendedName>
        <fullName evidence="10">Biopolymer transporter ExbD</fullName>
    </recommendedName>
</protein>
<dbReference type="GO" id="GO:0022857">
    <property type="term" value="F:transmembrane transporter activity"/>
    <property type="evidence" value="ECO:0007669"/>
    <property type="project" value="InterPro"/>
</dbReference>
<evidence type="ECO:0008006" key="10">
    <source>
        <dbReference type="Google" id="ProtNLM"/>
    </source>
</evidence>
<sequence length="138" mass="15135">MRLSKKRVQHTKGMDITPMIDIVFLLLIFFITVSQVSETNREKLELPELKGAEDQKKTSLVVNVRQDGQIVVAGNEIEVADVAFLVGEELESNGGDPGLVTVVVRIDQRATCEVPNALVKQLASQGISKVRLAVQVPK</sequence>
<evidence type="ECO:0000256" key="1">
    <source>
        <dbReference type="ARBA" id="ARBA00004162"/>
    </source>
</evidence>
<comment type="similarity">
    <text evidence="2 7">Belongs to the ExbD/TolR family.</text>
</comment>
<keyword evidence="4 7" id="KW-0812">Transmembrane</keyword>
<evidence type="ECO:0000256" key="5">
    <source>
        <dbReference type="ARBA" id="ARBA00022989"/>
    </source>
</evidence>
<comment type="caution">
    <text evidence="8">The sequence shown here is derived from an EMBL/GenBank/DDBJ whole genome shotgun (WGS) entry which is preliminary data.</text>
</comment>
<keyword evidence="5" id="KW-1133">Transmembrane helix</keyword>
<dbReference type="PANTHER" id="PTHR30558">
    <property type="entry name" value="EXBD MEMBRANE COMPONENT OF PMF-DRIVEN MACROMOLECULE IMPORT SYSTEM"/>
    <property type="match status" value="1"/>
</dbReference>
<dbReference type="AlphaFoldDB" id="A0A2S8FJU8"/>
<proteinExistence type="inferred from homology"/>
<evidence type="ECO:0000313" key="8">
    <source>
        <dbReference type="EMBL" id="PQO32442.1"/>
    </source>
</evidence>